<dbReference type="PANTHER" id="PTHR28013:SF4">
    <property type="entry name" value="MARVEL DOMAIN-CONTAINING PROTEIN"/>
    <property type="match status" value="1"/>
</dbReference>
<name>A0A164UR30_9AGAM</name>
<dbReference type="PANTHER" id="PTHR28013">
    <property type="entry name" value="PROTEIN DCV1-RELATED"/>
    <property type="match status" value="1"/>
</dbReference>
<evidence type="ECO:0000313" key="3">
    <source>
        <dbReference type="EMBL" id="KZS93464.1"/>
    </source>
</evidence>
<feature type="compositionally biased region" description="Low complexity" evidence="1">
    <location>
        <begin position="395"/>
        <end position="407"/>
    </location>
</feature>
<accession>A0A164UR30</accession>
<dbReference type="OrthoDB" id="3365245at2759"/>
<evidence type="ECO:0000256" key="1">
    <source>
        <dbReference type="SAM" id="MobiDB-lite"/>
    </source>
</evidence>
<dbReference type="InterPro" id="IPR009571">
    <property type="entry name" value="SUR7/Rim9-like_fungi"/>
</dbReference>
<dbReference type="GO" id="GO:0032153">
    <property type="term" value="C:cell division site"/>
    <property type="evidence" value="ECO:0007669"/>
    <property type="project" value="TreeGrafter"/>
</dbReference>
<feature type="transmembrane region" description="Helical" evidence="2">
    <location>
        <begin position="138"/>
        <end position="160"/>
    </location>
</feature>
<feature type="transmembrane region" description="Helical" evidence="2">
    <location>
        <begin position="172"/>
        <end position="197"/>
    </location>
</feature>
<protein>
    <submittedName>
        <fullName evidence="3">Pali-domain-containing protein</fullName>
    </submittedName>
</protein>
<evidence type="ECO:0000256" key="2">
    <source>
        <dbReference type="SAM" id="Phobius"/>
    </source>
</evidence>
<keyword evidence="2" id="KW-1133">Transmembrane helix</keyword>
<feature type="compositionally biased region" description="Low complexity" evidence="1">
    <location>
        <begin position="317"/>
        <end position="330"/>
    </location>
</feature>
<keyword evidence="2" id="KW-0472">Membrane</keyword>
<feature type="region of interest" description="Disordered" evidence="1">
    <location>
        <begin position="207"/>
        <end position="230"/>
    </location>
</feature>
<dbReference type="EMBL" id="KV419407">
    <property type="protein sequence ID" value="KZS93464.1"/>
    <property type="molecule type" value="Genomic_DNA"/>
</dbReference>
<feature type="compositionally biased region" description="Polar residues" evidence="1">
    <location>
        <begin position="293"/>
        <end position="309"/>
    </location>
</feature>
<reference evidence="3 4" key="1">
    <citation type="journal article" date="2016" name="Mol. Biol. Evol.">
        <title>Comparative Genomics of Early-Diverging Mushroom-Forming Fungi Provides Insights into the Origins of Lignocellulose Decay Capabilities.</title>
        <authorList>
            <person name="Nagy L.G."/>
            <person name="Riley R."/>
            <person name="Tritt A."/>
            <person name="Adam C."/>
            <person name="Daum C."/>
            <person name="Floudas D."/>
            <person name="Sun H."/>
            <person name="Yadav J.S."/>
            <person name="Pangilinan J."/>
            <person name="Larsson K.H."/>
            <person name="Matsuura K."/>
            <person name="Barry K."/>
            <person name="Labutti K."/>
            <person name="Kuo R."/>
            <person name="Ohm R.A."/>
            <person name="Bhattacharya S.S."/>
            <person name="Shirouzu T."/>
            <person name="Yoshinaga Y."/>
            <person name="Martin F.M."/>
            <person name="Grigoriev I.V."/>
            <person name="Hibbett D.S."/>
        </authorList>
    </citation>
    <scope>NUCLEOTIDE SEQUENCE [LARGE SCALE GENOMIC DNA]</scope>
    <source>
        <strain evidence="3 4">HHB9708</strain>
    </source>
</reference>
<feature type="compositionally biased region" description="Low complexity" evidence="1">
    <location>
        <begin position="588"/>
        <end position="598"/>
    </location>
</feature>
<feature type="compositionally biased region" description="Polar residues" evidence="1">
    <location>
        <begin position="410"/>
        <end position="452"/>
    </location>
</feature>
<dbReference type="STRING" id="1314777.A0A164UR30"/>
<dbReference type="GO" id="GO:0005886">
    <property type="term" value="C:plasma membrane"/>
    <property type="evidence" value="ECO:0007669"/>
    <property type="project" value="InterPro"/>
</dbReference>
<keyword evidence="2" id="KW-0812">Transmembrane</keyword>
<feature type="transmembrane region" description="Helical" evidence="2">
    <location>
        <begin position="99"/>
        <end position="126"/>
    </location>
</feature>
<gene>
    <name evidence="3" type="ORF">SISNIDRAFT_495570</name>
</gene>
<organism evidence="3 4">
    <name type="scientific">Sistotremastrum niveocremeum HHB9708</name>
    <dbReference type="NCBI Taxonomy" id="1314777"/>
    <lineage>
        <taxon>Eukaryota</taxon>
        <taxon>Fungi</taxon>
        <taxon>Dikarya</taxon>
        <taxon>Basidiomycota</taxon>
        <taxon>Agaricomycotina</taxon>
        <taxon>Agaricomycetes</taxon>
        <taxon>Sistotremastrales</taxon>
        <taxon>Sistotremastraceae</taxon>
        <taxon>Sertulicium</taxon>
        <taxon>Sertulicium niveocremeum</taxon>
    </lineage>
</organism>
<feature type="transmembrane region" description="Helical" evidence="2">
    <location>
        <begin position="12"/>
        <end position="31"/>
    </location>
</feature>
<sequence length="626" mass="67344">MSILRPATPGFLITLIATIILLVVSFSVPWFKSIYFLKANISIDKQSGYITFGVLGYCTSINNAAANCTKAQLGYEFDPNALLGDNSKLLQIPIIVTKWITWTFVLHIVALILAAIASFFGLLAHVREMSMTCFSSCISGFAAFVTLVAFIFDLVLFFVAKARINDVHAGSATIGIGVWLTLAAWILLFFSGCVYSLGRCCLSRRPRGPSANNDRWMAPAESNYAPPKDNFADSMRLDAVKAEADRKARAAAGERGLPAFPGPDEIKPLSSYEATYAEEEHEHEDLPYRDENASQPARTPSGQRQGNNRTPGPPGSPTYSSSAYATGYTPGPRGQRTVDGYYDRPQQASANQPTYPPQSPPRRTPGPQDRQQSASPANYAGMGAGAPGWPNAQNPQSQYSSSPGPYGRDQWQTPNSTAVYANQAPVPQSSSTYYPARSQPQDFSAYQQTQPSAGYPQAHGSESYGTAYGATAYPQHQNSYPPPVQNNYVQPPSAVAPQGYSYADPYASTSANLAPPLDRSNSSSPSIYSIPNPHSGYDHDANNTTSIAYAQDAYTSMPAPNDTAHSAYPSRIDTSYVTPPTAQPLSAGPRGPRSIPSPGDAPSGSERPPDYSTGGYARPAGWAEKR</sequence>
<proteinExistence type="predicted"/>
<feature type="region of interest" description="Disordered" evidence="1">
    <location>
        <begin position="276"/>
        <end position="544"/>
    </location>
</feature>
<feature type="region of interest" description="Disordered" evidence="1">
    <location>
        <begin position="556"/>
        <end position="626"/>
    </location>
</feature>
<feature type="compositionally biased region" description="Pro residues" evidence="1">
    <location>
        <begin position="354"/>
        <end position="364"/>
    </location>
</feature>
<feature type="compositionally biased region" description="Basic and acidic residues" evidence="1">
    <location>
        <begin position="278"/>
        <end position="292"/>
    </location>
</feature>
<feature type="compositionally biased region" description="Polar residues" evidence="1">
    <location>
        <begin position="572"/>
        <end position="584"/>
    </location>
</feature>
<keyword evidence="4" id="KW-1185">Reference proteome</keyword>
<dbReference type="GO" id="GO:0035838">
    <property type="term" value="C:growing cell tip"/>
    <property type="evidence" value="ECO:0007669"/>
    <property type="project" value="TreeGrafter"/>
</dbReference>
<dbReference type="Proteomes" id="UP000076722">
    <property type="component" value="Unassembled WGS sequence"/>
</dbReference>
<dbReference type="InterPro" id="IPR051380">
    <property type="entry name" value="pH-response_reg_palI/RIM9"/>
</dbReference>
<dbReference type="AlphaFoldDB" id="A0A164UR30"/>
<evidence type="ECO:0000313" key="4">
    <source>
        <dbReference type="Proteomes" id="UP000076722"/>
    </source>
</evidence>
<dbReference type="Pfam" id="PF06687">
    <property type="entry name" value="SUR7"/>
    <property type="match status" value="1"/>
</dbReference>
<feature type="compositionally biased region" description="Low complexity" evidence="1">
    <location>
        <begin position="520"/>
        <end position="535"/>
    </location>
</feature>